<evidence type="ECO:0000256" key="1">
    <source>
        <dbReference type="ARBA" id="ARBA00004167"/>
    </source>
</evidence>
<dbReference type="PANTHER" id="PTHR12988">
    <property type="entry name" value="SPHINGOMYELIN PHOSPHODIESTERASE 4"/>
    <property type="match status" value="1"/>
</dbReference>
<dbReference type="Proteomes" id="UP000694941">
    <property type="component" value="Unplaced"/>
</dbReference>
<evidence type="ECO:0000256" key="3">
    <source>
        <dbReference type="ARBA" id="ARBA00022989"/>
    </source>
</evidence>
<feature type="transmembrane region" description="Helical" evidence="5">
    <location>
        <begin position="779"/>
        <end position="799"/>
    </location>
</feature>
<organism evidence="6 7">
    <name type="scientific">Limulus polyphemus</name>
    <name type="common">Atlantic horseshoe crab</name>
    <dbReference type="NCBI Taxonomy" id="6850"/>
    <lineage>
        <taxon>Eukaryota</taxon>
        <taxon>Metazoa</taxon>
        <taxon>Ecdysozoa</taxon>
        <taxon>Arthropoda</taxon>
        <taxon>Chelicerata</taxon>
        <taxon>Merostomata</taxon>
        <taxon>Xiphosura</taxon>
        <taxon>Limulidae</taxon>
        <taxon>Limulus</taxon>
    </lineage>
</organism>
<name>A0ABM1SZS9_LIMPO</name>
<protein>
    <submittedName>
        <fullName evidence="7">Sphingomyelin phosphodiesterase 4-like isoform X1</fullName>
    </submittedName>
</protein>
<reference evidence="7" key="1">
    <citation type="submission" date="2025-08" db="UniProtKB">
        <authorList>
            <consortium name="RefSeq"/>
        </authorList>
    </citation>
    <scope>IDENTIFICATION</scope>
    <source>
        <tissue evidence="7">Muscle</tissue>
    </source>
</reference>
<sequence>MASSVSVGTVQTMSLVRFQNALAKPLFERCQEIQSIIQESNIKELQSLFPSLVENIFGFGTQTGWELRTITRSLQPRCFDTFRYFLSPDGHHGTLFNLIYKLLGDGFLKYEFPVCCLPVPSCHMLEEGAVPLLYSNKLHYQSPGSRPTNLLLNPFEFYIFHFAYFIVNPSHQKNFNTCGNPTEALYSCLLEDYLRYFLPLEGNTVPSLPISPTSLTFFSRHPLYSSSFYNSPVSLGGFGSSHWHSPHQPPLQMPQIPGSPLHRHSQTSLLKPGKNALLSPAARSSNLSIGNQDSIRPDVWRSEALVVIITEFWLNQATMNVHRVEIGSATSEHFVPTHDHVRVVRIFVKHLHYFVNSCLCHHDGLPYQYDPPSPMEELKYSVVPQLVQKKLYTFLRLCFDRWPFDASFRMPLETWLSYIQPWRYTNPLVEPANIGMEREDKDRFVDVKWKKFITENLCFYTVIFQQLLPRFFRVELSSPKNAYMLFRVTKVFSQPNLSTMISEVESNLCEAPARLLSPSFSSPSVHNVSVSGSLRQQLSDLEGPGFHYKPLFGEYQRSQVQQLLHLITQARVTIAGVIKLQEASQKSWFSELVASFSLNENSYAGDEYNAVEARKVELHLESAIHQLSELFQLPIINMSSSDPVSTTPDVTLVGSSIKQLTPDTVPREDGPHLTPLGRYQLVNGIRKFPLCYQGNPDLQPVRSFEVAFLVRLLHHISAVLNEKYGVELYDLYYRDSFLGQLTRQLLAPPTLYLKTTKMGTSASSPREPHVLPPRINLRFMAYQQTIGYFLGLVLFGYVCGYKPLTVIFLVSVMAFFYCVMKAFFKPIPPLSLSSSFESLEKHR</sequence>
<evidence type="ECO:0000256" key="5">
    <source>
        <dbReference type="SAM" id="Phobius"/>
    </source>
</evidence>
<feature type="transmembrane region" description="Helical" evidence="5">
    <location>
        <begin position="806"/>
        <end position="824"/>
    </location>
</feature>
<dbReference type="InterPro" id="IPR024129">
    <property type="entry name" value="Sphingomy_SMPD4"/>
</dbReference>
<dbReference type="Pfam" id="PF14724">
    <property type="entry name" value="mit_SMPDase"/>
    <property type="match status" value="2"/>
</dbReference>
<comment type="subcellular location">
    <subcellularLocation>
        <location evidence="1">Membrane</location>
        <topology evidence="1">Single-pass membrane protein</topology>
    </subcellularLocation>
</comment>
<evidence type="ECO:0000256" key="4">
    <source>
        <dbReference type="ARBA" id="ARBA00023136"/>
    </source>
</evidence>
<keyword evidence="6" id="KW-1185">Reference proteome</keyword>
<dbReference type="PANTHER" id="PTHR12988:SF6">
    <property type="entry name" value="SPHINGOMYELIN PHOSPHODIESTERASE 4"/>
    <property type="match status" value="1"/>
</dbReference>
<evidence type="ECO:0000256" key="2">
    <source>
        <dbReference type="ARBA" id="ARBA00022692"/>
    </source>
</evidence>
<dbReference type="RefSeq" id="XP_022249135.1">
    <property type="nucleotide sequence ID" value="XM_022393427.1"/>
</dbReference>
<accession>A0ABM1SZS9</accession>
<proteinExistence type="predicted"/>
<dbReference type="GeneID" id="106465515"/>
<keyword evidence="2 5" id="KW-0812">Transmembrane</keyword>
<evidence type="ECO:0000313" key="6">
    <source>
        <dbReference type="Proteomes" id="UP000694941"/>
    </source>
</evidence>
<gene>
    <name evidence="7" type="primary">LOC106465515</name>
</gene>
<evidence type="ECO:0000313" key="7">
    <source>
        <dbReference type="RefSeq" id="XP_022249135.1"/>
    </source>
</evidence>
<keyword evidence="3 5" id="KW-1133">Transmembrane helix</keyword>
<keyword evidence="4 5" id="KW-0472">Membrane</keyword>